<dbReference type="RefSeq" id="WP_367994915.1">
    <property type="nucleotide sequence ID" value="NZ_JBFPJR010000029.1"/>
</dbReference>
<keyword evidence="3" id="KW-1185">Reference proteome</keyword>
<reference evidence="2 3" key="1">
    <citation type="submission" date="2024-07" db="EMBL/GenBank/DDBJ databases">
        <authorList>
            <person name="Lee S."/>
            <person name="Kang M."/>
        </authorList>
    </citation>
    <scope>NUCLEOTIDE SEQUENCE [LARGE SCALE GENOMIC DNA]</scope>
    <source>
        <strain evidence="2 3">DS6</strain>
    </source>
</reference>
<evidence type="ECO:0000313" key="3">
    <source>
        <dbReference type="Proteomes" id="UP001556631"/>
    </source>
</evidence>
<name>A0ABV3T172_9ACTN</name>
<dbReference type="CDD" id="cd21631">
    <property type="entry name" value="RHH_CopG_NikR-like"/>
    <property type="match status" value="1"/>
</dbReference>
<gene>
    <name evidence="2" type="ORF">AB3X52_15070</name>
</gene>
<dbReference type="Proteomes" id="UP001556631">
    <property type="component" value="Unassembled WGS sequence"/>
</dbReference>
<dbReference type="InterPro" id="IPR002145">
    <property type="entry name" value="CopG"/>
</dbReference>
<dbReference type="EMBL" id="JBFPJR010000029">
    <property type="protein sequence ID" value="MEX0428947.1"/>
    <property type="molecule type" value="Genomic_DNA"/>
</dbReference>
<dbReference type="SUPFAM" id="SSF47598">
    <property type="entry name" value="Ribbon-helix-helix"/>
    <property type="match status" value="1"/>
</dbReference>
<evidence type="ECO:0000259" key="1">
    <source>
        <dbReference type="Pfam" id="PF01402"/>
    </source>
</evidence>
<dbReference type="InterPro" id="IPR010985">
    <property type="entry name" value="Ribbon_hlx_hlx"/>
</dbReference>
<accession>A0ABV3T172</accession>
<dbReference type="Pfam" id="PF01402">
    <property type="entry name" value="RHH_1"/>
    <property type="match status" value="1"/>
</dbReference>
<evidence type="ECO:0000313" key="2">
    <source>
        <dbReference type="EMBL" id="MEX0428947.1"/>
    </source>
</evidence>
<sequence length="66" mass="7332">MTLRTDDELDEALATLAESEGISKQEVVRRAVLEKLARSERRGRVDAIAQQVMADYADALDRLGKS</sequence>
<protein>
    <submittedName>
        <fullName evidence="2">CopG family transcriptional regulator</fullName>
    </submittedName>
</protein>
<organism evidence="2 3">
    <name type="scientific">Nocardioides eburneus</name>
    <dbReference type="NCBI Taxonomy" id="3231482"/>
    <lineage>
        <taxon>Bacteria</taxon>
        <taxon>Bacillati</taxon>
        <taxon>Actinomycetota</taxon>
        <taxon>Actinomycetes</taxon>
        <taxon>Propionibacteriales</taxon>
        <taxon>Nocardioidaceae</taxon>
        <taxon>Nocardioides</taxon>
    </lineage>
</organism>
<proteinExistence type="predicted"/>
<feature type="domain" description="Ribbon-helix-helix protein CopG" evidence="1">
    <location>
        <begin position="3"/>
        <end position="38"/>
    </location>
</feature>
<comment type="caution">
    <text evidence="2">The sequence shown here is derived from an EMBL/GenBank/DDBJ whole genome shotgun (WGS) entry which is preliminary data.</text>
</comment>